<protein>
    <submittedName>
        <fullName evidence="8">C-terminal motor</fullName>
    </submittedName>
</protein>
<feature type="region of interest" description="Disordered" evidence="5">
    <location>
        <begin position="2059"/>
        <end position="2091"/>
    </location>
</feature>
<feature type="region of interest" description="Disordered" evidence="5">
    <location>
        <begin position="1783"/>
        <end position="1811"/>
    </location>
</feature>
<comment type="caution">
    <text evidence="8">The sequence shown here is derived from an EMBL/GenBank/DDBJ whole genome shotgun (WGS) entry which is preliminary data.</text>
</comment>
<keyword evidence="2 3" id="KW-0067">ATP-binding</keyword>
<evidence type="ECO:0000259" key="7">
    <source>
        <dbReference type="PROSITE" id="PS50179"/>
    </source>
</evidence>
<feature type="domain" description="VHS" evidence="7">
    <location>
        <begin position="941"/>
        <end position="1086"/>
    </location>
</feature>
<keyword evidence="4" id="KW-0175">Coiled coil</keyword>
<dbReference type="Pfam" id="PF00225">
    <property type="entry name" value="Kinesin"/>
    <property type="match status" value="2"/>
</dbReference>
<feature type="binding site" evidence="3">
    <location>
        <begin position="2251"/>
        <end position="2258"/>
    </location>
    <ligand>
        <name>ATP</name>
        <dbReference type="ChEBI" id="CHEBI:30616"/>
    </ligand>
</feature>
<evidence type="ECO:0000256" key="5">
    <source>
        <dbReference type="SAM" id="MobiDB-lite"/>
    </source>
</evidence>
<feature type="region of interest" description="Disordered" evidence="5">
    <location>
        <begin position="816"/>
        <end position="847"/>
    </location>
</feature>
<dbReference type="Gene3D" id="1.25.40.90">
    <property type="match status" value="1"/>
</dbReference>
<comment type="similarity">
    <text evidence="3">Belongs to the TRAFAC class myosin-kinesin ATPase superfamily. Kinesin family.</text>
</comment>
<dbReference type="InterPro" id="IPR002014">
    <property type="entry name" value="VHS_dom"/>
</dbReference>
<feature type="region of interest" description="Disordered" evidence="5">
    <location>
        <begin position="460"/>
        <end position="483"/>
    </location>
</feature>
<dbReference type="FunFam" id="3.40.850.10:FF:000113">
    <property type="entry name" value="Kinesin-like protein"/>
    <property type="match status" value="1"/>
</dbReference>
<feature type="region of interest" description="Disordered" evidence="5">
    <location>
        <begin position="1"/>
        <end position="49"/>
    </location>
</feature>
<feature type="domain" description="Kinesin motor" evidence="6">
    <location>
        <begin position="2167"/>
        <end position="2493"/>
    </location>
</feature>
<feature type="domain" description="Kinesin motor" evidence="6">
    <location>
        <begin position="70"/>
        <end position="356"/>
    </location>
</feature>
<evidence type="ECO:0000256" key="4">
    <source>
        <dbReference type="SAM" id="Coils"/>
    </source>
</evidence>
<dbReference type="EMBL" id="JWZX01002396">
    <property type="protein sequence ID" value="KOO29567.1"/>
    <property type="molecule type" value="Genomic_DNA"/>
</dbReference>
<evidence type="ECO:0000256" key="3">
    <source>
        <dbReference type="PROSITE-ProRule" id="PRU00283"/>
    </source>
</evidence>
<feature type="region of interest" description="Disordered" evidence="5">
    <location>
        <begin position="2497"/>
        <end position="2561"/>
    </location>
</feature>
<dbReference type="GO" id="GO:0008017">
    <property type="term" value="F:microtubule binding"/>
    <property type="evidence" value="ECO:0007669"/>
    <property type="project" value="InterPro"/>
</dbReference>
<name>A0A0M0JTE5_9EUKA</name>
<dbReference type="InterPro" id="IPR011990">
    <property type="entry name" value="TPR-like_helical_dom_sf"/>
</dbReference>
<feature type="compositionally biased region" description="Basic and acidic residues" evidence="5">
    <location>
        <begin position="20"/>
        <end position="37"/>
    </location>
</feature>
<feature type="compositionally biased region" description="Low complexity" evidence="5">
    <location>
        <begin position="39"/>
        <end position="49"/>
    </location>
</feature>
<dbReference type="GO" id="GO:0003777">
    <property type="term" value="F:microtubule motor activity"/>
    <property type="evidence" value="ECO:0007669"/>
    <property type="project" value="InterPro"/>
</dbReference>
<dbReference type="InterPro" id="IPR001752">
    <property type="entry name" value="Kinesin_motor_dom"/>
</dbReference>
<feature type="compositionally biased region" description="Basic and acidic residues" evidence="5">
    <location>
        <begin position="719"/>
        <end position="750"/>
    </location>
</feature>
<feature type="coiled-coil region" evidence="4">
    <location>
        <begin position="1600"/>
        <end position="1627"/>
    </location>
</feature>
<evidence type="ECO:0000256" key="2">
    <source>
        <dbReference type="ARBA" id="ARBA00022840"/>
    </source>
</evidence>
<dbReference type="PROSITE" id="PS50179">
    <property type="entry name" value="VHS"/>
    <property type="match status" value="1"/>
</dbReference>
<dbReference type="GO" id="GO:0007018">
    <property type="term" value="P:microtubule-based movement"/>
    <property type="evidence" value="ECO:0007669"/>
    <property type="project" value="InterPro"/>
</dbReference>
<dbReference type="InterPro" id="IPR027640">
    <property type="entry name" value="Kinesin-like_fam"/>
</dbReference>
<feature type="compositionally biased region" description="Low complexity" evidence="5">
    <location>
        <begin position="1923"/>
        <end position="1939"/>
    </location>
</feature>
<feature type="compositionally biased region" description="Basic and acidic residues" evidence="5">
    <location>
        <begin position="2074"/>
        <end position="2091"/>
    </location>
</feature>
<feature type="region of interest" description="Disordered" evidence="5">
    <location>
        <begin position="1087"/>
        <end position="1109"/>
    </location>
</feature>
<dbReference type="GO" id="GO:0035091">
    <property type="term" value="F:phosphatidylinositol binding"/>
    <property type="evidence" value="ECO:0007669"/>
    <property type="project" value="InterPro"/>
</dbReference>
<keyword evidence="1 3" id="KW-0547">Nucleotide-binding</keyword>
<proteinExistence type="inferred from homology"/>
<dbReference type="OrthoDB" id="3176171at2759"/>
<organism evidence="8 9">
    <name type="scientific">Chrysochromulina tobinii</name>
    <dbReference type="NCBI Taxonomy" id="1460289"/>
    <lineage>
        <taxon>Eukaryota</taxon>
        <taxon>Haptista</taxon>
        <taxon>Haptophyta</taxon>
        <taxon>Prymnesiophyceae</taxon>
        <taxon>Prymnesiales</taxon>
        <taxon>Chrysochromulinaceae</taxon>
        <taxon>Chrysochromulina</taxon>
    </lineage>
</organism>
<dbReference type="GO" id="GO:0005524">
    <property type="term" value="F:ATP binding"/>
    <property type="evidence" value="ECO:0007669"/>
    <property type="project" value="UniProtKB-UniRule"/>
</dbReference>
<gene>
    <name evidence="8" type="ORF">Ctob_007301</name>
</gene>
<evidence type="ECO:0000259" key="6">
    <source>
        <dbReference type="PROSITE" id="PS50067"/>
    </source>
</evidence>
<dbReference type="Proteomes" id="UP000037460">
    <property type="component" value="Unassembled WGS sequence"/>
</dbReference>
<feature type="compositionally biased region" description="Basic and acidic residues" evidence="5">
    <location>
        <begin position="1942"/>
        <end position="1954"/>
    </location>
</feature>
<dbReference type="Gene3D" id="3.40.850.10">
    <property type="entry name" value="Kinesin motor domain"/>
    <property type="match status" value="2"/>
</dbReference>
<keyword evidence="9" id="KW-1185">Reference proteome</keyword>
<feature type="region of interest" description="Disordered" evidence="5">
    <location>
        <begin position="1922"/>
        <end position="1954"/>
    </location>
</feature>
<dbReference type="GO" id="GO:0043130">
    <property type="term" value="F:ubiquitin binding"/>
    <property type="evidence" value="ECO:0007669"/>
    <property type="project" value="InterPro"/>
</dbReference>
<dbReference type="PANTHER" id="PTHR47972">
    <property type="entry name" value="KINESIN-LIKE PROTEIN KLP-3"/>
    <property type="match status" value="1"/>
</dbReference>
<sequence length="2561" mass="277841">MAPKKSSTGGKDAKPPATPKAEKADKPAKAEKADKKSSGGKASLASTGSTDSLVELGEVADAAEEDVKARVKAWVKISAGQPSGIKAEDVMSVRSEADGTIIASYDGNNKKLEKASVDGVVAADASVTTIAGDLLGPLVDSICDKEGLEFDEKRSSVLFCYGEDGSGREEALIGSESLVTVAVKKILSHIPAGYVLQCAGTLILMELIFDLLRPESNLSINETQFSGLHVDGGLWKPVSSASDLSAILSTMDGQREVLRGKHALGRSHRSVMLVSLRVAPSDGSAYGNIMYLVELAAPPMTRASGVSGLALEEFCSVNTSLKTLTKCLTAMGSRKKAATPPLRDSRLTHLLGSALGDDKSPVHCLVYVPGRRAKRAEAGAAIVWAAKATAARLKSQVFASAASKALVSQLQGVVASLEEPGPEMASEMREQMEPPSDALSQLRASVNGKAAMLSEVEQELMEQKQRTESQLSKNQAAHETRTKEQEEIQKAIGDLQEQIKGVKSGEKLQAAMDTLKRTIGEEKVALRKQVSEMEDRLFAAKSKLTEHANADAKANAGAPVQCTALYTSGMTYASEGKNKYASLMFMSAVKLMESIGMGRSKYVVQPVSALADLFSTEGMDEEAIALYKQAYSIEKDATGADSAELADHLEKLGAAYEKQGKMEAATLTLEEAGSVLEHAHGPNHPRNLDEPETSKKPAPKKKGKDEGAESSRAPAKEATPTKEAKGKKGAEKGAAKPPVAEKPEKGAKKGKEGKKSKKGQEDSSAADGEGGSAEQPVMRPKNSLSVTEMNEVTVQKFSSQRMKARLEARQRRLAEEGKEFSLGLAPSLPEASDDDVRPISPKHHHVDPLLGDVLSKKRDMFRERMARRKAEESDGKPTGEAATPARMHDRDAATADGQGEEGEEDSADESDADFDEGIEDAEGGSQELATIESDVIDIVAATHKAALREDWGEVLDSAANLEKVLAHAKHKVAACATAARVLLNTGLKYASGFSEAPKTRSTLGCLMIVEWCVPTCPEAFRQAIAGDRWIRKLVDLCRKDNSSAELVRSTIMQLIANWASWYSHQPACAGFDKACDMLVEFNLEMPAPASKPGEERPTPSSPSQGPSLQVPGLQLQLRLPLASTQPSYLGSQAASDAKAQVMAELEVMREDVRTLELALAKVSKQMKTETDPFGGTQHKASTALGALELADAAQAATDTRGWKGRLEALLVKYEKRSEAGAAADRVLPESMLSEMRALLAQIDTLLSRWMIVQPVERRGKQRFQTSEKPKTAAAVMEAGHLEGITLPSLTPRGSNQAKTLSLTGAPVATPRNPQLFLHNPKLLTARGPLAVPPEIASQLSARGGLSARGTARGGQQSTRSGGGVPMHVLGKPKSPSPLGPGDVSQRLGSSKEDKKHVPSLSLMNEPMPHLDLAVPSMRSDRSGRGGSTTAATKASTLGSMSDRGGFFDSQHSLSYLDLALPDQMDMSMYPDYFGGSLMDDSFLLDGNDPLSFDQQLAELSGLLGGDMNAPQFLQEMLMLQMQAEAWRMQWSVAMQENEELRGQLYNTRNSLEQAGGGKGSGEHWRELCISIAKSAEDEKGTILEKIRVMREDLDKAGGSLDVRSSELEKLTVEADKYKREADEWCAKANDVIRRRNELNAALYSADAAAAEGEADAEAAQMSLEEQKMKTAQLEFEIEAILGHLAEEDLVYETTLQDVYNGHREQMDGHNLELTAHDEDLMQLSAAMNQWRTQWEEELTEKNSIDAELLTLRSEFDKSSATYDREIEGLKELLEKERLQRNQMQAALEKEEEDNSRNSALLESNRSQMSAMAKGKAEDAKKADQDAAFVAECKAAEDKDRERWEAAATAASKAASEASAIREAAGAGDRDVAAQIAELAPQVESAQAEAAKYDSVKAKLDEAVATTEALRLEAANLRQRIESEAASSASEQSALQGALSEARSSDAKWEQERQLQETAKTQLLEEVNGLKREAKELTDAHAREVERLQERLSQLERVHDTLDVTLAEEEAAFEAAVRQKKDGFEQRALQRQVQVAELVAQQEDVRAQLAEVRARLTQEQRDRTAAEQQMAEVRAQADAKSGDAEEREKRLQHSLDDICKERRRIEKEAAEERSRFEQLIAGLTGENNETRRKQTEAEERGLEFEKQWVNESKLRKELHNQLEEMVGNLRVYCRLRPPKASEKEPGMQMSVVIKGSDTVIVTDHENDRKEDKKFTFTQVYGFDSKQEDVFKDCESLMTSVLDGFNVCIFAYGQSGTGKTFTMNGTDELPGLVPRAFTKIFDLVAERVDNYQHDCFVSMIEIYNENIRDLLRDPKADVSKLKYDIMKDQHVGMYVKDLTSEQCHTASHAKTLLARGDKHRSVASTGLNDVSSRSHMVVTLTIRTHSHKAGDTYVGKLSLVDLAGSERLSKSNTTGQAQKESMAINKSLSALGTVIASLATGEKHVPYRDSKLTYLLQDSLGGNSKTLMFVNIGPAQSNCGETINSLNFASRAKTVALGKATKNREDESAGDANKAGKASTVMAAADKLNATESQSHEGSPRNAPVGATPRVSSTPRKGPAKKK</sequence>
<dbReference type="PROSITE" id="PS50067">
    <property type="entry name" value="KINESIN_MOTOR_2"/>
    <property type="match status" value="2"/>
</dbReference>
<evidence type="ECO:0000313" key="8">
    <source>
        <dbReference type="EMBL" id="KOO29567.1"/>
    </source>
</evidence>
<feature type="compositionally biased region" description="Basic and acidic residues" evidence="5">
    <location>
        <begin position="865"/>
        <end position="877"/>
    </location>
</feature>
<evidence type="ECO:0000256" key="1">
    <source>
        <dbReference type="ARBA" id="ARBA00022741"/>
    </source>
</evidence>
<dbReference type="PROSITE" id="PS00411">
    <property type="entry name" value="KINESIN_MOTOR_1"/>
    <property type="match status" value="1"/>
</dbReference>
<feature type="compositionally biased region" description="Low complexity" evidence="5">
    <location>
        <begin position="1427"/>
        <end position="1436"/>
    </location>
</feature>
<reference evidence="9" key="1">
    <citation type="journal article" date="2015" name="PLoS Genet.">
        <title>Genome Sequence and Transcriptome Analyses of Chrysochromulina tobin: Metabolic Tools for Enhanced Algal Fitness in the Prominent Order Prymnesiales (Haptophyceae).</title>
        <authorList>
            <person name="Hovde B.T."/>
            <person name="Deodato C.R."/>
            <person name="Hunsperger H.M."/>
            <person name="Ryken S.A."/>
            <person name="Yost W."/>
            <person name="Jha R.K."/>
            <person name="Patterson J."/>
            <person name="Monnat R.J. Jr."/>
            <person name="Barlow S.B."/>
            <person name="Starkenburg S.R."/>
            <person name="Cattolico R.A."/>
        </authorList>
    </citation>
    <scope>NUCLEOTIDE SEQUENCE</scope>
    <source>
        <strain evidence="9">CCMP291</strain>
    </source>
</reference>
<dbReference type="InterPro" id="IPR019821">
    <property type="entry name" value="Kinesin_motor_CS"/>
</dbReference>
<dbReference type="InterPro" id="IPR027417">
    <property type="entry name" value="P-loop_NTPase"/>
</dbReference>
<feature type="compositionally biased region" description="Polar residues" evidence="5">
    <location>
        <begin position="1796"/>
        <end position="1809"/>
    </location>
</feature>
<feature type="coiled-coil region" evidence="4">
    <location>
        <begin position="1138"/>
        <end position="1165"/>
    </location>
</feature>
<dbReference type="SUPFAM" id="SSF48452">
    <property type="entry name" value="TPR-like"/>
    <property type="match status" value="1"/>
</dbReference>
<dbReference type="PRINTS" id="PR00380">
    <property type="entry name" value="KINESINHEAVY"/>
</dbReference>
<dbReference type="Gene3D" id="1.25.40.10">
    <property type="entry name" value="Tetratricopeptide repeat domain"/>
    <property type="match status" value="1"/>
</dbReference>
<dbReference type="InterPro" id="IPR008942">
    <property type="entry name" value="ENTH_VHS"/>
</dbReference>
<dbReference type="InterPro" id="IPR036961">
    <property type="entry name" value="Kinesin_motor_dom_sf"/>
</dbReference>
<dbReference type="SUPFAM" id="SSF48464">
    <property type="entry name" value="ENTH/VHS domain"/>
    <property type="match status" value="1"/>
</dbReference>
<accession>A0A0M0JTE5</accession>
<feature type="region of interest" description="Disordered" evidence="5">
    <location>
        <begin position="1341"/>
        <end position="1436"/>
    </location>
</feature>
<keyword evidence="3" id="KW-0505">Motor protein</keyword>
<feature type="compositionally biased region" description="Basic and acidic residues" evidence="5">
    <location>
        <begin position="686"/>
        <end position="695"/>
    </location>
</feature>
<dbReference type="SMART" id="SM00129">
    <property type="entry name" value="KISc"/>
    <property type="match status" value="1"/>
</dbReference>
<comment type="caution">
    <text evidence="3">Lacks conserved residue(s) required for the propagation of feature annotation.</text>
</comment>
<feature type="region of interest" description="Disordered" evidence="5">
    <location>
        <begin position="677"/>
        <end position="790"/>
    </location>
</feature>
<evidence type="ECO:0000313" key="9">
    <source>
        <dbReference type="Proteomes" id="UP000037460"/>
    </source>
</evidence>
<feature type="compositionally biased region" description="Acidic residues" evidence="5">
    <location>
        <begin position="898"/>
        <end position="918"/>
    </location>
</feature>
<feature type="region of interest" description="Disordered" evidence="5">
    <location>
        <begin position="865"/>
        <end position="918"/>
    </location>
</feature>
<dbReference type="SUPFAM" id="SSF52540">
    <property type="entry name" value="P-loop containing nucleoside triphosphate hydrolases"/>
    <property type="match status" value="2"/>
</dbReference>